<dbReference type="Gene3D" id="3.30.1050.10">
    <property type="entry name" value="SCP2 sterol-binding domain"/>
    <property type="match status" value="1"/>
</dbReference>
<keyword evidence="2" id="KW-1185">Reference proteome</keyword>
<protein>
    <recommendedName>
        <fullName evidence="3">SCP2 domain-containing protein</fullName>
    </recommendedName>
</protein>
<dbReference type="Proteomes" id="UP001408594">
    <property type="component" value="Unassembled WGS sequence"/>
</dbReference>
<evidence type="ECO:0008006" key="3">
    <source>
        <dbReference type="Google" id="ProtNLM"/>
    </source>
</evidence>
<gene>
    <name evidence="1" type="ORF">Maes01_02477</name>
</gene>
<proteinExistence type="predicted"/>
<name>A0ABP9WRS2_9GAMM</name>
<sequence length="105" mass="11350">MQLPAAVIERLQRLSCLHPLTRVQFRLPDASDFYVALPPLGEDLAVTSEFGQAKAPQLVLEMSERTLQAILAGTLSARHAFLLGDLCYSGDRDLAAALADLFPAA</sequence>
<comment type="caution">
    <text evidence="1">The sequence shown here is derived from an EMBL/GenBank/DDBJ whole genome shotgun (WGS) entry which is preliminary data.</text>
</comment>
<dbReference type="SUPFAM" id="SSF55718">
    <property type="entry name" value="SCP-like"/>
    <property type="match status" value="1"/>
</dbReference>
<evidence type="ECO:0000313" key="1">
    <source>
        <dbReference type="EMBL" id="GAA5525904.1"/>
    </source>
</evidence>
<evidence type="ECO:0000313" key="2">
    <source>
        <dbReference type="Proteomes" id="UP001408594"/>
    </source>
</evidence>
<accession>A0ABP9WRS2</accession>
<reference evidence="1 2" key="1">
    <citation type="submission" date="2024-02" db="EMBL/GenBank/DDBJ databases">
        <title>Microbulbifer aestuariivivens NBRC 112533.</title>
        <authorList>
            <person name="Ichikawa N."/>
            <person name="Katano-Makiyama Y."/>
            <person name="Hidaka K."/>
        </authorList>
    </citation>
    <scope>NUCLEOTIDE SEQUENCE [LARGE SCALE GENOMIC DNA]</scope>
    <source>
        <strain evidence="1 2">NBRC 112533</strain>
    </source>
</reference>
<dbReference type="EMBL" id="BAABRT010000022">
    <property type="protein sequence ID" value="GAA5525904.1"/>
    <property type="molecule type" value="Genomic_DNA"/>
</dbReference>
<dbReference type="InterPro" id="IPR036527">
    <property type="entry name" value="SCP2_sterol-bd_dom_sf"/>
</dbReference>
<organism evidence="1 2">
    <name type="scientific">Microbulbifer aestuariivivens</name>
    <dbReference type="NCBI Taxonomy" id="1908308"/>
    <lineage>
        <taxon>Bacteria</taxon>
        <taxon>Pseudomonadati</taxon>
        <taxon>Pseudomonadota</taxon>
        <taxon>Gammaproteobacteria</taxon>
        <taxon>Cellvibrionales</taxon>
        <taxon>Microbulbiferaceae</taxon>
        <taxon>Microbulbifer</taxon>
    </lineage>
</organism>